<sequence length="152" mass="17377">MKNKLLLGVLAILVIIQFIRQNDNNGEAMGSQDFTHHLQVPENVLSVLKTSCFDCHSNHTEYPWYAKVNPVGFWINHHVEEGKGELNFSDFSSYSLKKIDHKLEEIGEEVEGHGMPISSYTLMHKEAELTAEQIKLIVDWAKSERQRLAVSK</sequence>
<dbReference type="RefSeq" id="WP_092018094.1">
    <property type="nucleotide sequence ID" value="NZ_FOXH01000009.1"/>
</dbReference>
<dbReference type="EMBL" id="FOXH01000009">
    <property type="protein sequence ID" value="SFQ05718.1"/>
    <property type="molecule type" value="Genomic_DNA"/>
</dbReference>
<gene>
    <name evidence="2" type="ORF">SAMN04515674_10961</name>
</gene>
<dbReference type="SMART" id="SM01235">
    <property type="entry name" value="Haem_bd"/>
    <property type="match status" value="1"/>
</dbReference>
<dbReference type="Pfam" id="PF14376">
    <property type="entry name" value="Haem_bd"/>
    <property type="match status" value="1"/>
</dbReference>
<accession>A0A1I5VDS0</accession>
<dbReference type="OrthoDB" id="196738at2"/>
<dbReference type="InterPro" id="IPR025992">
    <property type="entry name" value="Haem-bd"/>
</dbReference>
<name>A0A1I5VDS0_9BACT</name>
<protein>
    <submittedName>
        <fullName evidence="2">Haem-binding domain-containing protein</fullName>
    </submittedName>
</protein>
<dbReference type="STRING" id="1079859.SAMN04515674_10961"/>
<evidence type="ECO:0000313" key="2">
    <source>
        <dbReference type="EMBL" id="SFQ05718.1"/>
    </source>
</evidence>
<feature type="domain" description="Haem-binding" evidence="1">
    <location>
        <begin position="10"/>
        <end position="145"/>
    </location>
</feature>
<dbReference type="Proteomes" id="UP000199306">
    <property type="component" value="Unassembled WGS sequence"/>
</dbReference>
<organism evidence="2 3">
    <name type="scientific">Pseudarcicella hirudinis</name>
    <dbReference type="NCBI Taxonomy" id="1079859"/>
    <lineage>
        <taxon>Bacteria</taxon>
        <taxon>Pseudomonadati</taxon>
        <taxon>Bacteroidota</taxon>
        <taxon>Cytophagia</taxon>
        <taxon>Cytophagales</taxon>
        <taxon>Flectobacillaceae</taxon>
        <taxon>Pseudarcicella</taxon>
    </lineage>
</organism>
<dbReference type="AlphaFoldDB" id="A0A1I5VDS0"/>
<keyword evidence="3" id="KW-1185">Reference proteome</keyword>
<evidence type="ECO:0000313" key="3">
    <source>
        <dbReference type="Proteomes" id="UP000199306"/>
    </source>
</evidence>
<reference evidence="2 3" key="1">
    <citation type="submission" date="2016-10" db="EMBL/GenBank/DDBJ databases">
        <authorList>
            <person name="de Groot N.N."/>
        </authorList>
    </citation>
    <scope>NUCLEOTIDE SEQUENCE [LARGE SCALE GENOMIC DNA]</scope>
    <source>
        <strain evidence="3">E92,LMG 26720,CCM 7988</strain>
    </source>
</reference>
<proteinExistence type="predicted"/>
<evidence type="ECO:0000259" key="1">
    <source>
        <dbReference type="SMART" id="SM01235"/>
    </source>
</evidence>